<sequence>MRLAIALAAAFALALPVSAQEAESDYVWPEPEISSDISALPPPVREKRQQLIDAARTGDIEALQAIIDAQDLPPRVSFGDPDDALAYLKDVSEDDDGRQILGLLVDLLDQPYAFYPDSGGETYYIWPYLAEINPETLTPAQQVDAYRLLDKAQIDELARMGAWYFWRTFISESGEWSAFVAGD</sequence>
<comment type="caution">
    <text evidence="2">The sequence shown here is derived from an EMBL/GenBank/DDBJ whole genome shotgun (WGS) entry which is preliminary data.</text>
</comment>
<dbReference type="EMBL" id="LVVY01000130">
    <property type="protein sequence ID" value="OAM73793.1"/>
    <property type="molecule type" value="Genomic_DNA"/>
</dbReference>
<dbReference type="RefSeq" id="WP_067459994.1">
    <property type="nucleotide sequence ID" value="NZ_LVVY01000130.1"/>
</dbReference>
<protein>
    <submittedName>
        <fullName evidence="2">Uncharacterized protein</fullName>
    </submittedName>
</protein>
<dbReference type="STRING" id="1770058.A3840_17540"/>
<proteinExistence type="predicted"/>
<dbReference type="Proteomes" id="UP000078389">
    <property type="component" value="Unassembled WGS sequence"/>
</dbReference>
<feature type="chain" id="PRO_5008088105" evidence="1">
    <location>
        <begin position="20"/>
        <end position="183"/>
    </location>
</feature>
<organism evidence="2 3">
    <name type="scientific">Devosia elaeis</name>
    <dbReference type="NCBI Taxonomy" id="1770058"/>
    <lineage>
        <taxon>Bacteria</taxon>
        <taxon>Pseudomonadati</taxon>
        <taxon>Pseudomonadota</taxon>
        <taxon>Alphaproteobacteria</taxon>
        <taxon>Hyphomicrobiales</taxon>
        <taxon>Devosiaceae</taxon>
        <taxon>Devosia</taxon>
    </lineage>
</organism>
<feature type="signal peptide" evidence="1">
    <location>
        <begin position="1"/>
        <end position="19"/>
    </location>
</feature>
<evidence type="ECO:0000256" key="1">
    <source>
        <dbReference type="SAM" id="SignalP"/>
    </source>
</evidence>
<evidence type="ECO:0000313" key="2">
    <source>
        <dbReference type="EMBL" id="OAM73793.1"/>
    </source>
</evidence>
<dbReference type="AlphaFoldDB" id="A0A178HLT6"/>
<name>A0A178HLT6_9HYPH</name>
<dbReference type="OrthoDB" id="9809589at2"/>
<evidence type="ECO:0000313" key="3">
    <source>
        <dbReference type="Proteomes" id="UP000078389"/>
    </source>
</evidence>
<accession>A0A178HLT6</accession>
<reference evidence="2 3" key="1">
    <citation type="submission" date="2016-03" db="EMBL/GenBank/DDBJ databases">
        <title>Genome sequencing of Devosia sp. S37.</title>
        <authorList>
            <person name="Mohd Nor M."/>
        </authorList>
    </citation>
    <scope>NUCLEOTIDE SEQUENCE [LARGE SCALE GENOMIC DNA]</scope>
    <source>
        <strain evidence="2 3">S37</strain>
    </source>
</reference>
<keyword evidence="3" id="KW-1185">Reference proteome</keyword>
<keyword evidence="1" id="KW-0732">Signal</keyword>
<gene>
    <name evidence="2" type="ORF">A3840_17540</name>
</gene>